<dbReference type="InterPro" id="IPR023198">
    <property type="entry name" value="PGP-like_dom2"/>
</dbReference>
<dbReference type="EMBL" id="LNQE01000362">
    <property type="protein sequence ID" value="KUG27095.1"/>
    <property type="molecule type" value="Genomic_DNA"/>
</dbReference>
<dbReference type="InterPro" id="IPR050155">
    <property type="entry name" value="HAD-like_hydrolase_sf"/>
</dbReference>
<gene>
    <name evidence="1" type="ORF">ASZ90_003050</name>
</gene>
<accession>A0A0W8G1S5</accession>
<dbReference type="NCBIfam" id="TIGR01549">
    <property type="entry name" value="HAD-SF-IA-v1"/>
    <property type="match status" value="1"/>
</dbReference>
<dbReference type="InterPro" id="IPR023214">
    <property type="entry name" value="HAD_sf"/>
</dbReference>
<organism evidence="1">
    <name type="scientific">hydrocarbon metagenome</name>
    <dbReference type="NCBI Taxonomy" id="938273"/>
    <lineage>
        <taxon>unclassified sequences</taxon>
        <taxon>metagenomes</taxon>
        <taxon>ecological metagenomes</taxon>
    </lineage>
</organism>
<dbReference type="SFLD" id="SFLDS00003">
    <property type="entry name" value="Haloacid_Dehalogenase"/>
    <property type="match status" value="1"/>
</dbReference>
<dbReference type="PANTHER" id="PTHR43434">
    <property type="entry name" value="PHOSPHOGLYCOLATE PHOSPHATASE"/>
    <property type="match status" value="1"/>
</dbReference>
<dbReference type="Gene3D" id="1.10.150.240">
    <property type="entry name" value="Putative phosphatase, domain 2"/>
    <property type="match status" value="1"/>
</dbReference>
<dbReference type="PRINTS" id="PR00413">
    <property type="entry name" value="HADHALOGNASE"/>
</dbReference>
<dbReference type="Pfam" id="PF13419">
    <property type="entry name" value="HAD_2"/>
    <property type="match status" value="1"/>
</dbReference>
<dbReference type="GO" id="GO:0006281">
    <property type="term" value="P:DNA repair"/>
    <property type="evidence" value="ECO:0007669"/>
    <property type="project" value="TreeGrafter"/>
</dbReference>
<proteinExistence type="predicted"/>
<name>A0A0W8G1S5_9ZZZZ</name>
<dbReference type="GO" id="GO:0005829">
    <property type="term" value="C:cytosol"/>
    <property type="evidence" value="ECO:0007669"/>
    <property type="project" value="TreeGrafter"/>
</dbReference>
<keyword evidence="1" id="KW-0378">Hydrolase</keyword>
<evidence type="ECO:0000313" key="1">
    <source>
        <dbReference type="EMBL" id="KUG27095.1"/>
    </source>
</evidence>
<dbReference type="SUPFAM" id="SSF56784">
    <property type="entry name" value="HAD-like"/>
    <property type="match status" value="1"/>
</dbReference>
<sequence>MIVRYMCSPLSVPAELSAIRGIVFDCDGVLVDSRDANRMYYNLIRERMGLLSMTPEEEDYVHAHSVTLSLARIIPPERLEEAHAIRRGFDYRDIMPYVYLEPGLREFLVFLRHKNVRMGILTNRTTTMELLLETFDLSLFFSPVVTAGRISHPKPCPEGLHRILSAWELPKSQVAYIGDTALDERAARAAGVPFWAYKNPALLAAMYIPDYDSLRLCLCKALPDPGA</sequence>
<dbReference type="InterPro" id="IPR006439">
    <property type="entry name" value="HAD-SF_hydro_IA"/>
</dbReference>
<dbReference type="PANTHER" id="PTHR43434:SF1">
    <property type="entry name" value="PHOSPHOGLYCOLATE PHOSPHATASE"/>
    <property type="match status" value="1"/>
</dbReference>
<dbReference type="AlphaFoldDB" id="A0A0W8G1S5"/>
<protein>
    <submittedName>
        <fullName evidence="1">Had-superfamily hydrolase, subfamily ia, variant 1</fullName>
    </submittedName>
</protein>
<dbReference type="InterPro" id="IPR041492">
    <property type="entry name" value="HAD_2"/>
</dbReference>
<dbReference type="GO" id="GO:0008967">
    <property type="term" value="F:phosphoglycolate phosphatase activity"/>
    <property type="evidence" value="ECO:0007669"/>
    <property type="project" value="TreeGrafter"/>
</dbReference>
<comment type="caution">
    <text evidence="1">The sequence shown here is derived from an EMBL/GenBank/DDBJ whole genome shotgun (WGS) entry which is preliminary data.</text>
</comment>
<dbReference type="SFLD" id="SFLDG01129">
    <property type="entry name" value="C1.5:_HAD__Beta-PGM__Phosphata"/>
    <property type="match status" value="1"/>
</dbReference>
<dbReference type="InterPro" id="IPR036412">
    <property type="entry name" value="HAD-like_sf"/>
</dbReference>
<dbReference type="Gene3D" id="3.40.50.1000">
    <property type="entry name" value="HAD superfamily/HAD-like"/>
    <property type="match status" value="1"/>
</dbReference>
<reference evidence="1" key="1">
    <citation type="journal article" date="2015" name="Proc. Natl. Acad. Sci. U.S.A.">
        <title>Networks of energetic and metabolic interactions define dynamics in microbial communities.</title>
        <authorList>
            <person name="Embree M."/>
            <person name="Liu J.K."/>
            <person name="Al-Bassam M.M."/>
            <person name="Zengler K."/>
        </authorList>
    </citation>
    <scope>NUCLEOTIDE SEQUENCE</scope>
</reference>